<feature type="compositionally biased region" description="Basic and acidic residues" evidence="2">
    <location>
        <begin position="1392"/>
        <end position="1407"/>
    </location>
</feature>
<sequence length="1580" mass="174320">MAASNTLNVEAHLNQLEKKYLEVRAELQSTKTNLDSTMSKLSEAESSLSTSLSTNKTLQSQLASLQAQLSDKSSEQSDNSDRYDRSLIEQDRLRTEIDRLTTLHSATSDSLAKAREEVAVTKSSVVPIQFEVERTKKEKDVLKNHSDFLDAELKKTMNELAETKRQGGNEIIHLKSQLDTSQSSLSAAQEKISTILSQVAASERTSEKFQKDFSDEKKNSAENEKAFEDQRTKMSALIESQSRRISELEGLIESMDQSLDKIRQEEREKAEERDAAIASTDATASNALAAKDKQIESLKKQLAEAKSRPRAMPISTSNSATAMALVEGGLSLTDVYTQMVQAQEELAEERQKNATHEANFEKISADIMVKIPIMERHKREYEEANGRIIEMAERLKSSEEYASSAKIQVDEMHSENVKAGIELAALNGENRDLAGQVQTLLKSRMSSSSSSSTTSDAIDDMQQQNQNLLKEVNHLKATVDSLNDNSNALALTSRLDSAIGELTALKEERGRQETLVSAIVQQRDMYRVLLAQSDSRYASPDKSKRADSEPALEASSTVVIELRAKLNNAELETERVSDQLSRMKEYEATLTKQLDSAREDASKFRLEAKRAASDADYNKQRFERISVTLDGLQKEISRANQEKAKLHSNVVANEQRSSSLQNSLDSLRREKAVAEAELRSALLSRDVAIASENRFKESVEVMRRELASKDALIESVKRIEAGLSNQNIEEKKRLDEEISRLNKAVTEERQKASEERASMGRKLTLVEDNLKTAERAKSDAAVEGANARERVALANTQVKALEDKVGTLTSQLMGMQADGLSSLPPTPMATTTSTSATAVSPDLEATKKALIEAKKHVANYQKIATATDKELKDTVALYSRKELETTATLARLKKSEETAKKNLAAKIEALDALGKDLINQKQSQETEKKRLEAQIADLRAKISSTKTEYADNSTKMNEMLDEIKSHMAASKSAQESYERELSLHSEARSSLREARDTMDTERRLRQAAETELASLKAEFDGNKAVWKDEKDKFLVSIKTVEEMVKVSKGENELLHSQVATLSDASKRLASEAATPADLESSNAKSLAEMREVVNFMRTERELVENKLEVMKQELECERVSASVAKRSLDEARGELKRREEAAAADKLGSGGDHAKLMEQVQQLNLLRESNVMLRDDNVRANKRVTELEKEKSKATAAIEPLKKSLKDVQATKGSLEADKAALTKEVGNWKERVKSMTSKFHQIDPTEHTEALAKVDTLTKELGSAKQLLTRTRQEFSKAKTNVDKLTKEKEALVKQVAEKSKGTNGMKELKEKLASKETELKGSNVRLEKFRELLRKMKADSHAKVKRIEELEGELTKAKEAGGKEKEKEKEKEEARANASGAADASAVNEEAAKREKALAKMKQSKADKAVKLAKLKVEKEEKEKLEELRVQKRKMLEKQKTIKLKQAKAAEKETADKIAADKAAADKAAANKVAAEKEESATPTRKRSMAEANPLDESKAEEPAAKKPVFGSGLNSGAAPFTFGASKTTTDKSSDGDAKPAAAAATSTFGNISSTGSSTFSSGTSPFLKLAPPGGAGG</sequence>
<dbReference type="GO" id="GO:0006606">
    <property type="term" value="P:protein import into nucleus"/>
    <property type="evidence" value="ECO:0007669"/>
    <property type="project" value="InterPro"/>
</dbReference>
<evidence type="ECO:0000256" key="2">
    <source>
        <dbReference type="SAM" id="MobiDB-lite"/>
    </source>
</evidence>
<feature type="domain" description="Nucleoprotein TPR/MLP1-2" evidence="3">
    <location>
        <begin position="934"/>
        <end position="1059"/>
    </location>
</feature>
<feature type="compositionally biased region" description="Basic and acidic residues" evidence="2">
    <location>
        <begin position="1531"/>
        <end position="1540"/>
    </location>
</feature>
<keyword evidence="6" id="KW-1185">Reference proteome</keyword>
<feature type="coiled-coil region" evidence="1">
    <location>
        <begin position="991"/>
        <end position="1018"/>
    </location>
</feature>
<organism evidence="5 6">
    <name type="scientific">Triparma retinervis</name>
    <dbReference type="NCBI Taxonomy" id="2557542"/>
    <lineage>
        <taxon>Eukaryota</taxon>
        <taxon>Sar</taxon>
        <taxon>Stramenopiles</taxon>
        <taxon>Ochrophyta</taxon>
        <taxon>Bolidophyceae</taxon>
        <taxon>Parmales</taxon>
        <taxon>Triparmaceae</taxon>
        <taxon>Triparma</taxon>
    </lineage>
</organism>
<feature type="compositionally biased region" description="Basic and acidic residues" evidence="2">
    <location>
        <begin position="1498"/>
        <end position="1507"/>
    </location>
</feature>
<feature type="region of interest" description="Disordered" evidence="2">
    <location>
        <begin position="65"/>
        <end position="87"/>
    </location>
</feature>
<feature type="non-terminal residue" evidence="5">
    <location>
        <position position="1"/>
    </location>
</feature>
<feature type="coiled-coil region" evidence="1">
    <location>
        <begin position="1086"/>
        <end position="1113"/>
    </location>
</feature>
<feature type="domain" description="Nucleoprotein TPR/MPL1" evidence="4">
    <location>
        <begin position="124"/>
        <end position="195"/>
    </location>
</feature>
<feature type="compositionally biased region" description="Basic and acidic residues" evidence="2">
    <location>
        <begin position="72"/>
        <end position="87"/>
    </location>
</feature>
<dbReference type="SUPFAM" id="SSF90257">
    <property type="entry name" value="Myosin rod fragments"/>
    <property type="match status" value="1"/>
</dbReference>
<dbReference type="GO" id="GO:0005643">
    <property type="term" value="C:nuclear pore"/>
    <property type="evidence" value="ECO:0007669"/>
    <property type="project" value="TreeGrafter"/>
</dbReference>
<evidence type="ECO:0000256" key="1">
    <source>
        <dbReference type="SAM" id="Coils"/>
    </source>
</evidence>
<dbReference type="Proteomes" id="UP001165082">
    <property type="component" value="Unassembled WGS sequence"/>
</dbReference>
<feature type="coiled-coil region" evidence="1">
    <location>
        <begin position="724"/>
        <end position="751"/>
    </location>
</feature>
<feature type="compositionally biased region" description="Basic and acidic residues" evidence="2">
    <location>
        <begin position="1423"/>
        <end position="1442"/>
    </location>
</feature>
<feature type="coiled-coil region" evidence="1">
    <location>
        <begin position="622"/>
        <end position="684"/>
    </location>
</feature>
<gene>
    <name evidence="5" type="ORF">TrRE_jg7191</name>
</gene>
<protein>
    <recommendedName>
        <fullName evidence="7">Nucleoprotein TPR/MLP1 domain-containing protein</fullName>
    </recommendedName>
</protein>
<evidence type="ECO:0000313" key="5">
    <source>
        <dbReference type="EMBL" id="GMI10443.1"/>
    </source>
</evidence>
<feature type="coiled-coil region" evidence="1">
    <location>
        <begin position="332"/>
        <end position="394"/>
    </location>
</feature>
<dbReference type="Pfam" id="PF25481">
    <property type="entry name" value="Nucleoprot-TPR"/>
    <property type="match status" value="1"/>
</dbReference>
<dbReference type="PANTHER" id="PTHR18898:SF2">
    <property type="entry name" value="NUCLEOPROTEIN TPR"/>
    <property type="match status" value="1"/>
</dbReference>
<dbReference type="InterPro" id="IPR012929">
    <property type="entry name" value="Nucleoprot-TPR/MLP1-2_dom"/>
</dbReference>
<feature type="compositionally biased region" description="Basic and acidic residues" evidence="2">
    <location>
        <begin position="1352"/>
        <end position="1377"/>
    </location>
</feature>
<comment type="caution">
    <text evidence="5">The sequence shown here is derived from an EMBL/GenBank/DDBJ whole genome shotgun (WGS) entry which is preliminary data.</text>
</comment>
<name>A0A9W7KSX3_9STRA</name>
<accession>A0A9W7KSX3</accession>
<feature type="region of interest" description="Disordered" evidence="2">
    <location>
        <begin position="264"/>
        <end position="285"/>
    </location>
</feature>
<feature type="compositionally biased region" description="Basic and acidic residues" evidence="2">
    <location>
        <begin position="1450"/>
        <end position="1467"/>
    </location>
</feature>
<dbReference type="OrthoDB" id="199538at2759"/>
<evidence type="ECO:0000313" key="6">
    <source>
        <dbReference type="Proteomes" id="UP001165082"/>
    </source>
</evidence>
<feature type="coiled-coil region" evidence="1">
    <location>
        <begin position="1170"/>
        <end position="1225"/>
    </location>
</feature>
<dbReference type="GO" id="GO:0017056">
    <property type="term" value="F:structural constituent of nuclear pore"/>
    <property type="evidence" value="ECO:0007669"/>
    <property type="project" value="TreeGrafter"/>
</dbReference>
<keyword evidence="1" id="KW-0175">Coiled coil</keyword>
<feature type="coiled-coil region" evidence="1">
    <location>
        <begin position="458"/>
        <end position="485"/>
    </location>
</feature>
<dbReference type="EMBL" id="BRXZ01000375">
    <property type="protein sequence ID" value="GMI10443.1"/>
    <property type="molecule type" value="Genomic_DNA"/>
</dbReference>
<reference evidence="5" key="1">
    <citation type="submission" date="2022-07" db="EMBL/GenBank/DDBJ databases">
        <title>Genome analysis of Parmales, a sister group of diatoms, reveals the evolutionary specialization of diatoms from phago-mixotrophs to photoautotrophs.</title>
        <authorList>
            <person name="Ban H."/>
            <person name="Sato S."/>
            <person name="Yoshikawa S."/>
            <person name="Kazumasa Y."/>
            <person name="Nakamura Y."/>
            <person name="Ichinomiya M."/>
            <person name="Saitoh K."/>
            <person name="Sato N."/>
            <person name="Blanc-Mathieu R."/>
            <person name="Endo H."/>
            <person name="Kuwata A."/>
            <person name="Ogata H."/>
        </authorList>
    </citation>
    <scope>NUCLEOTIDE SEQUENCE</scope>
</reference>
<evidence type="ECO:0008006" key="7">
    <source>
        <dbReference type="Google" id="ProtNLM"/>
    </source>
</evidence>
<dbReference type="InterPro" id="IPR057577">
    <property type="entry name" value="Nucleoprot-TPR/MLP1_dom"/>
</dbReference>
<feature type="compositionally biased region" description="Low complexity" evidence="2">
    <location>
        <begin position="276"/>
        <end position="285"/>
    </location>
</feature>
<feature type="coiled-coil region" evidence="1">
    <location>
        <begin position="914"/>
        <end position="948"/>
    </location>
</feature>
<feature type="coiled-coil region" evidence="1">
    <location>
        <begin position="552"/>
        <end position="579"/>
    </location>
</feature>
<evidence type="ECO:0000259" key="3">
    <source>
        <dbReference type="Pfam" id="PF07926"/>
    </source>
</evidence>
<feature type="compositionally biased region" description="Low complexity" evidence="2">
    <location>
        <begin position="1378"/>
        <end position="1391"/>
    </location>
</feature>
<dbReference type="PANTHER" id="PTHR18898">
    <property type="entry name" value="NUCLEOPROTEIN TPR-RELATED"/>
    <property type="match status" value="1"/>
</dbReference>
<feature type="region of interest" description="Disordered" evidence="2">
    <location>
        <begin position="206"/>
        <end position="230"/>
    </location>
</feature>
<dbReference type="Pfam" id="PF07926">
    <property type="entry name" value="TPR_MLP1_2"/>
    <property type="match status" value="1"/>
</dbReference>
<dbReference type="GO" id="GO:0006406">
    <property type="term" value="P:mRNA export from nucleus"/>
    <property type="evidence" value="ECO:0007669"/>
    <property type="project" value="TreeGrafter"/>
</dbReference>
<dbReference type="Gene3D" id="1.10.287.1490">
    <property type="match status" value="2"/>
</dbReference>
<feature type="region of interest" description="Disordered" evidence="2">
    <location>
        <begin position="1352"/>
        <end position="1407"/>
    </location>
</feature>
<feature type="region of interest" description="Disordered" evidence="2">
    <location>
        <begin position="1423"/>
        <end position="1580"/>
    </location>
</feature>
<feature type="compositionally biased region" description="Low complexity" evidence="2">
    <location>
        <begin position="1543"/>
        <end position="1569"/>
    </location>
</feature>
<feature type="compositionally biased region" description="Basic and acidic residues" evidence="2">
    <location>
        <begin position="264"/>
        <end position="275"/>
    </location>
</feature>
<evidence type="ECO:0000259" key="4">
    <source>
        <dbReference type="Pfam" id="PF25481"/>
    </source>
</evidence>
<proteinExistence type="predicted"/>